<proteinExistence type="predicted"/>
<reference evidence="1 2" key="1">
    <citation type="submission" date="2019-06" db="EMBL/GenBank/DDBJ databases">
        <title>Genome analyses of bacteria isolated from kimchi.</title>
        <authorList>
            <person name="Lee S."/>
            <person name="Ahn S."/>
            <person name="Roh S."/>
        </authorList>
    </citation>
    <scope>NUCLEOTIDE SEQUENCE [LARGE SCALE GENOMIC DNA]</scope>
    <source>
        <strain evidence="1 2">CBA3625</strain>
    </source>
</reference>
<accession>A0AAP9JAH0</accession>
<dbReference type="GeneID" id="66531302"/>
<dbReference type="EMBL" id="CP042387">
    <property type="protein sequence ID" value="QEA43850.1"/>
    <property type="molecule type" value="Genomic_DNA"/>
</dbReference>
<dbReference type="RefSeq" id="WP_029510016.1">
    <property type="nucleotide sequence ID" value="NZ_CP042387.1"/>
</dbReference>
<protein>
    <submittedName>
        <fullName evidence="1">Uncharacterized protein</fullName>
    </submittedName>
</protein>
<dbReference type="AlphaFoldDB" id="A0AAP9JAH0"/>
<evidence type="ECO:0000313" key="1">
    <source>
        <dbReference type="EMBL" id="QEA43850.1"/>
    </source>
</evidence>
<keyword evidence="2" id="KW-1185">Reference proteome</keyword>
<dbReference type="Proteomes" id="UP000321298">
    <property type="component" value="Chromosome"/>
</dbReference>
<name>A0AAP9JAH0_LEULA</name>
<gene>
    <name evidence="1" type="ORF">FGL83_03785</name>
</gene>
<sequence>MTRPKSHKVALTKARRQETWQQLTAEQQAVLIQHIRYRQTSLMMDRQLFGRDGQWFFKAYHYNDAYDTPTEKQLYCACGRRLKHQYVLENGEGTAIRLGITHFADHLGIPETVMRQLQTQIHHINFGLDEILQRIRRHAGLNSTMQQWFITHYHNYPDLPPDALDFVRVGLPLEKDVQADIVRYYKQATYQPKPRRPKPAKLSQKAWAALFQDI</sequence>
<evidence type="ECO:0000313" key="2">
    <source>
        <dbReference type="Proteomes" id="UP000321298"/>
    </source>
</evidence>
<organism evidence="1 2">
    <name type="scientific">Leuconostoc lactis</name>
    <dbReference type="NCBI Taxonomy" id="1246"/>
    <lineage>
        <taxon>Bacteria</taxon>
        <taxon>Bacillati</taxon>
        <taxon>Bacillota</taxon>
        <taxon>Bacilli</taxon>
        <taxon>Lactobacillales</taxon>
        <taxon>Lactobacillaceae</taxon>
        <taxon>Leuconostoc</taxon>
    </lineage>
</organism>